<accession>A0A4V6A616</accession>
<organism evidence="2 3">
    <name type="scientific">Steinernema carpocapsae</name>
    <name type="common">Entomopathogenic nematode</name>
    <dbReference type="NCBI Taxonomy" id="34508"/>
    <lineage>
        <taxon>Eukaryota</taxon>
        <taxon>Metazoa</taxon>
        <taxon>Ecdysozoa</taxon>
        <taxon>Nematoda</taxon>
        <taxon>Chromadorea</taxon>
        <taxon>Rhabditida</taxon>
        <taxon>Tylenchina</taxon>
        <taxon>Panagrolaimomorpha</taxon>
        <taxon>Strongyloidoidea</taxon>
        <taxon>Steinernematidae</taxon>
        <taxon>Steinernema</taxon>
    </lineage>
</organism>
<feature type="compositionally biased region" description="Basic residues" evidence="1">
    <location>
        <begin position="33"/>
        <end position="43"/>
    </location>
</feature>
<proteinExistence type="predicted"/>
<reference evidence="2 3" key="2">
    <citation type="journal article" date="2019" name="G3 (Bethesda)">
        <title>Hybrid Assembly of the Genome of the Entomopathogenic Nematode Steinernema carpocapsae Identifies the X-Chromosome.</title>
        <authorList>
            <person name="Serra L."/>
            <person name="Macchietto M."/>
            <person name="Macias-Munoz A."/>
            <person name="McGill C.J."/>
            <person name="Rodriguez I.M."/>
            <person name="Rodriguez B."/>
            <person name="Murad R."/>
            <person name="Mortazavi A."/>
        </authorList>
    </citation>
    <scope>NUCLEOTIDE SEQUENCE [LARGE SCALE GENOMIC DNA]</scope>
    <source>
        <strain evidence="2 3">ALL</strain>
    </source>
</reference>
<feature type="region of interest" description="Disordered" evidence="1">
    <location>
        <begin position="30"/>
        <end position="50"/>
    </location>
</feature>
<dbReference type="AlphaFoldDB" id="A0A4V6A616"/>
<evidence type="ECO:0000313" key="3">
    <source>
        <dbReference type="Proteomes" id="UP000298663"/>
    </source>
</evidence>
<evidence type="ECO:0000256" key="1">
    <source>
        <dbReference type="SAM" id="MobiDB-lite"/>
    </source>
</evidence>
<reference evidence="2 3" key="1">
    <citation type="journal article" date="2015" name="Genome Biol.">
        <title>Comparative genomics of Steinernema reveals deeply conserved gene regulatory networks.</title>
        <authorList>
            <person name="Dillman A.R."/>
            <person name="Macchietto M."/>
            <person name="Porter C.F."/>
            <person name="Rogers A."/>
            <person name="Williams B."/>
            <person name="Antoshechkin I."/>
            <person name="Lee M.M."/>
            <person name="Goodwin Z."/>
            <person name="Lu X."/>
            <person name="Lewis E.E."/>
            <person name="Goodrich-Blair H."/>
            <person name="Stock S.P."/>
            <person name="Adams B.J."/>
            <person name="Sternberg P.W."/>
            <person name="Mortazavi A."/>
        </authorList>
    </citation>
    <scope>NUCLEOTIDE SEQUENCE [LARGE SCALE GENOMIC DNA]</scope>
    <source>
        <strain evidence="2 3">ALL</strain>
    </source>
</reference>
<protein>
    <submittedName>
        <fullName evidence="2">Uncharacterized protein</fullName>
    </submittedName>
</protein>
<sequence>MSEPRQSQDQSKKIKHTVCECPSSQSGFGLLRKPVKGIHKHSRPGVGRFKTNKRRPAWFAMNWEYKLWNRRDKQMSKRRKSMRHQRFTPCTRTTGQYRR</sequence>
<name>A0A4V6A616_STECR</name>
<comment type="caution">
    <text evidence="2">The sequence shown here is derived from an EMBL/GenBank/DDBJ whole genome shotgun (WGS) entry which is preliminary data.</text>
</comment>
<dbReference type="EMBL" id="AZBU02000002">
    <property type="protein sequence ID" value="TKR93045.1"/>
    <property type="molecule type" value="Genomic_DNA"/>
</dbReference>
<evidence type="ECO:0000313" key="2">
    <source>
        <dbReference type="EMBL" id="TKR93045.1"/>
    </source>
</evidence>
<feature type="region of interest" description="Disordered" evidence="1">
    <location>
        <begin position="74"/>
        <end position="99"/>
    </location>
</feature>
<gene>
    <name evidence="2" type="ORF">L596_007577</name>
</gene>
<feature type="compositionally biased region" description="Basic residues" evidence="1">
    <location>
        <begin position="76"/>
        <end position="86"/>
    </location>
</feature>
<dbReference type="Proteomes" id="UP000298663">
    <property type="component" value="Unassembled WGS sequence"/>
</dbReference>
<feature type="compositionally biased region" description="Polar residues" evidence="1">
    <location>
        <begin position="88"/>
        <end position="99"/>
    </location>
</feature>
<keyword evidence="3" id="KW-1185">Reference proteome</keyword>